<evidence type="ECO:0000313" key="3">
    <source>
        <dbReference type="EMBL" id="TDL23251.1"/>
    </source>
</evidence>
<evidence type="ECO:0000313" key="4">
    <source>
        <dbReference type="Proteomes" id="UP000294933"/>
    </source>
</evidence>
<feature type="transmembrane region" description="Helical" evidence="2">
    <location>
        <begin position="386"/>
        <end position="403"/>
    </location>
</feature>
<accession>A0A4Y7Q7G6</accession>
<dbReference type="Proteomes" id="UP000294933">
    <property type="component" value="Unassembled WGS sequence"/>
</dbReference>
<feature type="transmembrane region" description="Helical" evidence="2">
    <location>
        <begin position="486"/>
        <end position="509"/>
    </location>
</feature>
<keyword evidence="2" id="KW-0812">Transmembrane</keyword>
<feature type="transmembrane region" description="Helical" evidence="2">
    <location>
        <begin position="308"/>
        <end position="329"/>
    </location>
</feature>
<protein>
    <recommendedName>
        <fullName evidence="5">Amino acid transporter transmembrane domain-containing protein</fullName>
    </recommendedName>
</protein>
<feature type="transmembrane region" description="Helical" evidence="2">
    <location>
        <begin position="271"/>
        <end position="288"/>
    </location>
</feature>
<feature type="transmembrane region" description="Helical" evidence="2">
    <location>
        <begin position="231"/>
        <end position="251"/>
    </location>
</feature>
<dbReference type="OrthoDB" id="3259324at2759"/>
<feature type="transmembrane region" description="Helical" evidence="2">
    <location>
        <begin position="349"/>
        <end position="374"/>
    </location>
</feature>
<feature type="transmembrane region" description="Helical" evidence="2">
    <location>
        <begin position="409"/>
        <end position="432"/>
    </location>
</feature>
<dbReference type="PANTHER" id="PTHR22950:SF671">
    <property type="entry name" value="CHROMOSOME UNDETERMINED SCAFFOLD_75, WHOLE GENOME SHOTGUN SEQUENCE"/>
    <property type="match status" value="1"/>
</dbReference>
<dbReference type="AlphaFoldDB" id="A0A4Y7Q7G6"/>
<keyword evidence="4" id="KW-1185">Reference proteome</keyword>
<evidence type="ECO:0000256" key="1">
    <source>
        <dbReference type="SAM" id="MobiDB-lite"/>
    </source>
</evidence>
<feature type="transmembrane region" description="Helical" evidence="2">
    <location>
        <begin position="195"/>
        <end position="219"/>
    </location>
</feature>
<feature type="transmembrane region" description="Helical" evidence="2">
    <location>
        <begin position="111"/>
        <end position="133"/>
    </location>
</feature>
<dbReference type="GO" id="GO:0015179">
    <property type="term" value="F:L-amino acid transmembrane transporter activity"/>
    <property type="evidence" value="ECO:0007669"/>
    <property type="project" value="TreeGrafter"/>
</dbReference>
<dbReference type="GO" id="GO:0016020">
    <property type="term" value="C:membrane"/>
    <property type="evidence" value="ECO:0007669"/>
    <property type="project" value="TreeGrafter"/>
</dbReference>
<feature type="compositionally biased region" description="Low complexity" evidence="1">
    <location>
        <begin position="1"/>
        <end position="25"/>
    </location>
</feature>
<feature type="transmembrane region" description="Helical" evidence="2">
    <location>
        <begin position="165"/>
        <end position="183"/>
    </location>
</feature>
<sequence length="515" mass="56571">MPVASRTSSESGSGSPSSSRSRSSGELPRNSLFGNTSTSELILVHDDDDVEDQSIPLSLSDDEENVSYQLEVNTAPSVTPLSLPLIFLYFFSPCLKLGAMLILRGQFTLKIGIPALLLFAFLSVFARQILFLLARYVRKADLPDIIAEALARGPRREKQRRIVRSVVRCGSGILRVVLGAVYFRESIDLTLRHVTPYIFFISSRFVLGAVAALFLWPLCMAPSLSSRRVAYTTWISVALYIIWISLVAFANSKGLLGADAYFNPPGTLWKSIPVIAFAFTGVNTLYLYNSFIGRRSPGSKKEKRIQSVSSMSLFATLLAVGLVLPLIFLQRSTGIPFQSKSDWSYSMQALIATIATSALLLAIPPTFVTAPTLPIPTFVRFGSRTSVSKTCLLVVSLLLSFMPAGASTIIGNVALVLALSGTYFLPALIHIIHHHLRRPISIVVPSNTPNPNLNTQTYQNTHDPSTEELLRRKEQALQRKRLGRRILWDVGVWILLVPIGGGGFVWGIGSLLDKF</sequence>
<keyword evidence="2" id="KW-0472">Membrane</keyword>
<dbReference type="EMBL" id="ML170171">
    <property type="protein sequence ID" value="TDL23251.1"/>
    <property type="molecule type" value="Genomic_DNA"/>
</dbReference>
<feature type="transmembrane region" description="Helical" evidence="2">
    <location>
        <begin position="86"/>
        <end position="105"/>
    </location>
</feature>
<dbReference type="STRING" id="50990.A0A4Y7Q7G6"/>
<evidence type="ECO:0000256" key="2">
    <source>
        <dbReference type="SAM" id="Phobius"/>
    </source>
</evidence>
<dbReference type="PANTHER" id="PTHR22950">
    <property type="entry name" value="AMINO ACID TRANSPORTER"/>
    <property type="match status" value="1"/>
</dbReference>
<reference evidence="3 4" key="1">
    <citation type="submission" date="2018-06" db="EMBL/GenBank/DDBJ databases">
        <title>A transcriptomic atlas of mushroom development highlights an independent origin of complex multicellularity.</title>
        <authorList>
            <consortium name="DOE Joint Genome Institute"/>
            <person name="Krizsan K."/>
            <person name="Almasi E."/>
            <person name="Merenyi Z."/>
            <person name="Sahu N."/>
            <person name="Viragh M."/>
            <person name="Koszo T."/>
            <person name="Mondo S."/>
            <person name="Kiss B."/>
            <person name="Balint B."/>
            <person name="Kues U."/>
            <person name="Barry K."/>
            <person name="Hegedus J.C."/>
            <person name="Henrissat B."/>
            <person name="Johnson J."/>
            <person name="Lipzen A."/>
            <person name="Ohm R."/>
            <person name="Nagy I."/>
            <person name="Pangilinan J."/>
            <person name="Yan J."/>
            <person name="Xiong Y."/>
            <person name="Grigoriev I.V."/>
            <person name="Hibbett D.S."/>
            <person name="Nagy L.G."/>
        </authorList>
    </citation>
    <scope>NUCLEOTIDE SEQUENCE [LARGE SCALE GENOMIC DNA]</scope>
    <source>
        <strain evidence="3 4">SZMC22713</strain>
    </source>
</reference>
<gene>
    <name evidence="3" type="ORF">BD410DRAFT_897704</name>
</gene>
<name>A0A4Y7Q7G6_9AGAM</name>
<keyword evidence="2" id="KW-1133">Transmembrane helix</keyword>
<proteinExistence type="predicted"/>
<dbReference type="VEuPathDB" id="FungiDB:BD410DRAFT_897704"/>
<organism evidence="3 4">
    <name type="scientific">Rickenella mellea</name>
    <dbReference type="NCBI Taxonomy" id="50990"/>
    <lineage>
        <taxon>Eukaryota</taxon>
        <taxon>Fungi</taxon>
        <taxon>Dikarya</taxon>
        <taxon>Basidiomycota</taxon>
        <taxon>Agaricomycotina</taxon>
        <taxon>Agaricomycetes</taxon>
        <taxon>Hymenochaetales</taxon>
        <taxon>Rickenellaceae</taxon>
        <taxon>Rickenella</taxon>
    </lineage>
</organism>
<feature type="region of interest" description="Disordered" evidence="1">
    <location>
        <begin position="1"/>
        <end position="34"/>
    </location>
</feature>
<evidence type="ECO:0008006" key="5">
    <source>
        <dbReference type="Google" id="ProtNLM"/>
    </source>
</evidence>